<comment type="caution">
    <text evidence="1">The sequence shown here is derived from an EMBL/GenBank/DDBJ whole genome shotgun (WGS) entry which is preliminary data.</text>
</comment>
<gene>
    <name evidence="1" type="ORF">A3D77_00605</name>
</gene>
<accession>A0A1F5ZM79</accession>
<evidence type="ECO:0000313" key="1">
    <source>
        <dbReference type="EMBL" id="OGG13207.1"/>
    </source>
</evidence>
<evidence type="ECO:0000313" key="2">
    <source>
        <dbReference type="Proteomes" id="UP000176923"/>
    </source>
</evidence>
<dbReference type="AlphaFoldDB" id="A0A1F5ZM79"/>
<dbReference type="Proteomes" id="UP000176923">
    <property type="component" value="Unassembled WGS sequence"/>
</dbReference>
<dbReference type="STRING" id="1798382.A3D77_00605"/>
<dbReference type="EMBL" id="MFJL01000039">
    <property type="protein sequence ID" value="OGG13207.1"/>
    <property type="molecule type" value="Genomic_DNA"/>
</dbReference>
<name>A0A1F5ZM79_9BACT</name>
<organism evidence="1 2">
    <name type="scientific">Candidatus Gottesmanbacteria bacterium RIFCSPHIGHO2_02_FULL_39_11</name>
    <dbReference type="NCBI Taxonomy" id="1798382"/>
    <lineage>
        <taxon>Bacteria</taxon>
        <taxon>Candidatus Gottesmaniibacteriota</taxon>
    </lineage>
</organism>
<proteinExistence type="predicted"/>
<sequence length="102" mass="11766">MAQPSKLSDILTKFNPLEDKYISREFQAYACYLTEELNDPKHKAIYMRLSKTINRAYLAKALSYVKDAKTNNKGALFMWKLKQLGAWEKKGKSSKVKVKSSK</sequence>
<protein>
    <submittedName>
        <fullName evidence="1">Uncharacterized protein</fullName>
    </submittedName>
</protein>
<reference evidence="1 2" key="1">
    <citation type="journal article" date="2016" name="Nat. Commun.">
        <title>Thousands of microbial genomes shed light on interconnected biogeochemical processes in an aquifer system.</title>
        <authorList>
            <person name="Anantharaman K."/>
            <person name="Brown C.T."/>
            <person name="Hug L.A."/>
            <person name="Sharon I."/>
            <person name="Castelle C.J."/>
            <person name="Probst A.J."/>
            <person name="Thomas B.C."/>
            <person name="Singh A."/>
            <person name="Wilkins M.J."/>
            <person name="Karaoz U."/>
            <person name="Brodie E.L."/>
            <person name="Williams K.H."/>
            <person name="Hubbard S.S."/>
            <person name="Banfield J.F."/>
        </authorList>
    </citation>
    <scope>NUCLEOTIDE SEQUENCE [LARGE SCALE GENOMIC DNA]</scope>
</reference>